<dbReference type="GO" id="GO:0016740">
    <property type="term" value="F:transferase activity"/>
    <property type="evidence" value="ECO:0007669"/>
    <property type="project" value="UniProtKB-KW"/>
</dbReference>
<accession>A0A2S0WJB4</accession>
<dbReference type="AlphaFoldDB" id="A0A2S0WJB4"/>
<dbReference type="InterPro" id="IPR001173">
    <property type="entry name" value="Glyco_trans_2-like"/>
</dbReference>
<evidence type="ECO:0000313" key="3">
    <source>
        <dbReference type="Proteomes" id="UP000244384"/>
    </source>
</evidence>
<dbReference type="Gene3D" id="3.90.550.10">
    <property type="entry name" value="Spore Coat Polysaccharide Biosynthesis Protein SpsA, Chain A"/>
    <property type="match status" value="1"/>
</dbReference>
<proteinExistence type="predicted"/>
<feature type="domain" description="Glycosyltransferase 2-like" evidence="1">
    <location>
        <begin position="9"/>
        <end position="121"/>
    </location>
</feature>
<name>A0A2S0WJB4_9ACTN</name>
<protein>
    <submittedName>
        <fullName evidence="2">Glycosyltransferase family 2 protein</fullName>
    </submittedName>
</protein>
<dbReference type="PANTHER" id="PTHR43179">
    <property type="entry name" value="RHAMNOSYLTRANSFERASE WBBL"/>
    <property type="match status" value="1"/>
</dbReference>
<dbReference type="InterPro" id="IPR029044">
    <property type="entry name" value="Nucleotide-diphossugar_trans"/>
</dbReference>
<dbReference type="CDD" id="cd04186">
    <property type="entry name" value="GT_2_like_c"/>
    <property type="match status" value="1"/>
</dbReference>
<dbReference type="PANTHER" id="PTHR43179:SF7">
    <property type="entry name" value="RHAMNOSYLTRANSFERASE WBBL"/>
    <property type="match status" value="1"/>
</dbReference>
<sequence length="301" mass="32340">MGVAPEIAVVVVTYNSSAVIGDLLDSLPAALAGLSARVVVVDNGSSDDTCDVVSRRGDCVLVREQNRGYAAGLNTGVRALPVEGPILLLNPDVRMDPGSVAVMASTLQQPRTAAVVPRLVDDHGQLSLSLRREPTLGRALGLGRTRRPALSETVQDHGAYASPHVTDWATGAVMLLSRECFDALGGWDESYFLYSEETDYCLRARDIGWVTRYEPAALAVHIGGQSGRSARIHAMQIVNRVRLFRRRHGRGASVLYLLLAVASETSWVLRGHHESATAIKALLVPGSRPVELGCSDRMLPS</sequence>
<accession>A0A5F2ERD9</accession>
<dbReference type="Pfam" id="PF00535">
    <property type="entry name" value="Glycos_transf_2"/>
    <property type="match status" value="1"/>
</dbReference>
<keyword evidence="2" id="KW-0808">Transferase</keyword>
<dbReference type="EMBL" id="CP026952">
    <property type="protein sequence ID" value="AWB91431.1"/>
    <property type="molecule type" value="Genomic_DNA"/>
</dbReference>
<dbReference type="SUPFAM" id="SSF53448">
    <property type="entry name" value="Nucleotide-diphospho-sugar transferases"/>
    <property type="match status" value="1"/>
</dbReference>
<keyword evidence="3" id="KW-1185">Reference proteome</keyword>
<evidence type="ECO:0000313" key="2">
    <source>
        <dbReference type="EMBL" id="AWB91431.1"/>
    </source>
</evidence>
<gene>
    <name evidence="2" type="ORF">C3E78_03905</name>
</gene>
<organism evidence="2 3">
    <name type="scientific">Aeromicrobium chenweiae</name>
    <dbReference type="NCBI Taxonomy" id="2079793"/>
    <lineage>
        <taxon>Bacteria</taxon>
        <taxon>Bacillati</taxon>
        <taxon>Actinomycetota</taxon>
        <taxon>Actinomycetes</taxon>
        <taxon>Propionibacteriales</taxon>
        <taxon>Nocardioidaceae</taxon>
        <taxon>Aeromicrobium</taxon>
    </lineage>
</organism>
<dbReference type="KEGG" id="aez:C3E78_03905"/>
<evidence type="ECO:0000259" key="1">
    <source>
        <dbReference type="Pfam" id="PF00535"/>
    </source>
</evidence>
<reference evidence="3" key="1">
    <citation type="submission" date="2018-01" db="EMBL/GenBank/DDBJ databases">
        <authorList>
            <person name="Li J."/>
        </authorList>
    </citation>
    <scope>NUCLEOTIDE SEQUENCE [LARGE SCALE GENOMIC DNA]</scope>
    <source>
        <strain evidence="3">592</strain>
    </source>
</reference>
<dbReference type="Proteomes" id="UP000244384">
    <property type="component" value="Chromosome"/>
</dbReference>